<name>A0A316YQR0_9BASI</name>
<evidence type="ECO:0000256" key="5">
    <source>
        <dbReference type="ARBA" id="ARBA00022723"/>
    </source>
</evidence>
<protein>
    <recommendedName>
        <fullName evidence="12">D-serine dehydratase</fullName>
        <ecNumber evidence="11">4.3.1.18</ecNumber>
    </recommendedName>
    <alternativeName>
        <fullName evidence="13">D-serine deaminase</fullName>
    </alternativeName>
</protein>
<dbReference type="RefSeq" id="XP_025378554.1">
    <property type="nucleotide sequence ID" value="XM_025520967.1"/>
</dbReference>
<sequence>MAPSDFLPLPDRVSLLQRFKGVALDELPTPAVVIDSSKVSSNCARMQRIARDWGCLFRAHIKTHKTREGVLAQVRDGERGKTPLIVSTLAEAWGVLKSGLIEEAGINDILYGVPVGVHKIPEILELRNEMAKRGGPSADVKVIIDNIAQVDVLQKALAPLNAKPIQAFVKIDCGYGRAGLTVNSPSLASLLEAIATSSHVALWGLYCHAGHSYGSKSEKDAQDFLSLEVRCINDAAQLAESILDKAAGDRSRHRSPLVLSVGATPTAHAASAGPSSQELQKLKGLLRGELELHAGNYPFLDLQQMATHALSSSGPVGHMTIDDCALSVVVTVTSLYPGRSQGEAEGSIAVSDGKLASHGDEAMIDAGGIALSKDVGQFEGYGHIVSPPSKVGWMVSKVSQEHGILAVRKGTPDQWASEWGLDRLEGQGKTQQVRVGDKVRIIPQHACMVAAAHHWFFIFDSSLKEESATVQDVWVPWKSW</sequence>
<dbReference type="OrthoDB" id="20198at2759"/>
<evidence type="ECO:0000313" key="15">
    <source>
        <dbReference type="EMBL" id="PWN91356.1"/>
    </source>
</evidence>
<feature type="domain" description="D-serine dehydratase-like" evidence="14">
    <location>
        <begin position="325"/>
        <end position="460"/>
    </location>
</feature>
<dbReference type="GO" id="GO:0046872">
    <property type="term" value="F:metal ion binding"/>
    <property type="evidence" value="ECO:0007669"/>
    <property type="project" value="UniProtKB-KW"/>
</dbReference>
<evidence type="ECO:0000256" key="8">
    <source>
        <dbReference type="ARBA" id="ARBA00023239"/>
    </source>
</evidence>
<organism evidence="15 16">
    <name type="scientific">Acaromyces ingoldii</name>
    <dbReference type="NCBI Taxonomy" id="215250"/>
    <lineage>
        <taxon>Eukaryota</taxon>
        <taxon>Fungi</taxon>
        <taxon>Dikarya</taxon>
        <taxon>Basidiomycota</taxon>
        <taxon>Ustilaginomycotina</taxon>
        <taxon>Exobasidiomycetes</taxon>
        <taxon>Exobasidiales</taxon>
        <taxon>Cryptobasidiaceae</taxon>
        <taxon>Acaromyces</taxon>
    </lineage>
</organism>
<dbReference type="InParanoid" id="A0A316YQR0"/>
<accession>A0A316YQR0</accession>
<evidence type="ECO:0000256" key="10">
    <source>
        <dbReference type="ARBA" id="ARBA00055764"/>
    </source>
</evidence>
<dbReference type="GO" id="GO:0036088">
    <property type="term" value="P:D-serine catabolic process"/>
    <property type="evidence" value="ECO:0007669"/>
    <property type="project" value="TreeGrafter"/>
</dbReference>
<dbReference type="EMBL" id="KZ819635">
    <property type="protein sequence ID" value="PWN91356.1"/>
    <property type="molecule type" value="Genomic_DNA"/>
</dbReference>
<dbReference type="Gene3D" id="2.40.37.20">
    <property type="entry name" value="D-serine dehydratase-like domain"/>
    <property type="match status" value="1"/>
</dbReference>
<comment type="catalytic activity">
    <reaction evidence="9">
        <text>D-serine = pyruvate + NH4(+)</text>
        <dbReference type="Rhea" id="RHEA:13977"/>
        <dbReference type="ChEBI" id="CHEBI:15361"/>
        <dbReference type="ChEBI" id="CHEBI:28938"/>
        <dbReference type="ChEBI" id="CHEBI:35247"/>
        <dbReference type="EC" id="4.3.1.18"/>
    </reaction>
    <physiologicalReaction direction="left-to-right" evidence="9">
        <dbReference type="Rhea" id="RHEA:13978"/>
    </physiologicalReaction>
</comment>
<evidence type="ECO:0000259" key="14">
    <source>
        <dbReference type="SMART" id="SM01119"/>
    </source>
</evidence>
<dbReference type="InterPro" id="IPR029066">
    <property type="entry name" value="PLP-binding_barrel"/>
</dbReference>
<evidence type="ECO:0000256" key="13">
    <source>
        <dbReference type="ARBA" id="ARBA00075219"/>
    </source>
</evidence>
<keyword evidence="8" id="KW-0456">Lyase</keyword>
<evidence type="ECO:0000256" key="11">
    <source>
        <dbReference type="ARBA" id="ARBA00066349"/>
    </source>
</evidence>
<evidence type="ECO:0000256" key="7">
    <source>
        <dbReference type="ARBA" id="ARBA00022898"/>
    </source>
</evidence>
<dbReference type="PANTHER" id="PTHR28004:SF2">
    <property type="entry name" value="D-SERINE DEHYDRATASE"/>
    <property type="match status" value="1"/>
</dbReference>
<evidence type="ECO:0000256" key="3">
    <source>
        <dbReference type="ARBA" id="ARBA00005323"/>
    </source>
</evidence>
<comment type="function">
    <text evidence="10">Catalyzes the conversion of D-serine to pyruvate and ammonia. May play a role in D-serine detoxification.</text>
</comment>
<dbReference type="FunCoup" id="A0A316YQR0">
    <property type="interactions" value="29"/>
</dbReference>
<evidence type="ECO:0000256" key="9">
    <source>
        <dbReference type="ARBA" id="ARBA00051198"/>
    </source>
</evidence>
<dbReference type="PANTHER" id="PTHR28004">
    <property type="entry name" value="ZGC:162816-RELATED"/>
    <property type="match status" value="1"/>
</dbReference>
<dbReference type="FunFam" id="3.20.20.10:FF:000016">
    <property type="entry name" value="D-serine dehydratase"/>
    <property type="match status" value="1"/>
</dbReference>
<dbReference type="STRING" id="215250.A0A316YQR0"/>
<proteinExistence type="inferred from homology"/>
<keyword evidence="7" id="KW-0663">Pyridoxal phosphate</keyword>
<dbReference type="GO" id="GO:0008721">
    <property type="term" value="F:D-serine ammonia-lyase activity"/>
    <property type="evidence" value="ECO:0007669"/>
    <property type="project" value="UniProtKB-EC"/>
</dbReference>
<dbReference type="InterPro" id="IPR001608">
    <property type="entry name" value="Ala_racemase_N"/>
</dbReference>
<keyword evidence="16" id="KW-1185">Reference proteome</keyword>
<evidence type="ECO:0000256" key="6">
    <source>
        <dbReference type="ARBA" id="ARBA00022833"/>
    </source>
</evidence>
<dbReference type="Gene3D" id="3.20.20.10">
    <property type="entry name" value="Alanine racemase"/>
    <property type="match status" value="1"/>
</dbReference>
<keyword evidence="6" id="KW-0862">Zinc</keyword>
<dbReference type="Pfam" id="PF01168">
    <property type="entry name" value="Ala_racemase_N"/>
    <property type="match status" value="1"/>
</dbReference>
<evidence type="ECO:0000256" key="12">
    <source>
        <dbReference type="ARBA" id="ARBA00069616"/>
    </source>
</evidence>
<comment type="cofactor">
    <cofactor evidence="1">
        <name>pyridoxal 5'-phosphate</name>
        <dbReference type="ChEBI" id="CHEBI:597326"/>
    </cofactor>
</comment>
<dbReference type="SUPFAM" id="SSF51419">
    <property type="entry name" value="PLP-binding barrel"/>
    <property type="match status" value="1"/>
</dbReference>
<dbReference type="InterPro" id="IPR042208">
    <property type="entry name" value="D-ser_dehydrat-like_sf"/>
</dbReference>
<comment type="cofactor">
    <cofactor evidence="2">
        <name>Zn(2+)</name>
        <dbReference type="ChEBI" id="CHEBI:29105"/>
    </cofactor>
</comment>
<evidence type="ECO:0000256" key="1">
    <source>
        <dbReference type="ARBA" id="ARBA00001933"/>
    </source>
</evidence>
<evidence type="ECO:0000256" key="4">
    <source>
        <dbReference type="ARBA" id="ARBA00022575"/>
    </source>
</evidence>
<dbReference type="AlphaFoldDB" id="A0A316YQR0"/>
<dbReference type="EC" id="4.3.1.18" evidence="11"/>
<dbReference type="InterPro" id="IPR051466">
    <property type="entry name" value="D-amino_acid_metab_enzyme"/>
</dbReference>
<reference evidence="15 16" key="1">
    <citation type="journal article" date="2018" name="Mol. Biol. Evol.">
        <title>Broad Genomic Sampling Reveals a Smut Pathogenic Ancestry of the Fungal Clade Ustilaginomycotina.</title>
        <authorList>
            <person name="Kijpornyongpan T."/>
            <person name="Mondo S.J."/>
            <person name="Barry K."/>
            <person name="Sandor L."/>
            <person name="Lee J."/>
            <person name="Lipzen A."/>
            <person name="Pangilinan J."/>
            <person name="LaButti K."/>
            <person name="Hainaut M."/>
            <person name="Henrissat B."/>
            <person name="Grigoriev I.V."/>
            <person name="Spatafora J.W."/>
            <person name="Aime M.C."/>
        </authorList>
    </citation>
    <scope>NUCLEOTIDE SEQUENCE [LARGE SCALE GENOMIC DNA]</scope>
    <source>
        <strain evidence="15 16">MCA 4198</strain>
    </source>
</reference>
<keyword evidence="5" id="KW-0479">Metal-binding</keyword>
<evidence type="ECO:0000256" key="2">
    <source>
        <dbReference type="ARBA" id="ARBA00001947"/>
    </source>
</evidence>
<dbReference type="GeneID" id="37042883"/>
<evidence type="ECO:0000313" key="16">
    <source>
        <dbReference type="Proteomes" id="UP000245768"/>
    </source>
</evidence>
<dbReference type="Proteomes" id="UP000245768">
    <property type="component" value="Unassembled WGS sequence"/>
</dbReference>
<keyword evidence="4" id="KW-0216">Detoxification</keyword>
<comment type="similarity">
    <text evidence="3">Belongs to the DSD1 family.</text>
</comment>
<dbReference type="InterPro" id="IPR026956">
    <property type="entry name" value="D-ser_dehydrat-like_dom"/>
</dbReference>
<dbReference type="Pfam" id="PF14031">
    <property type="entry name" value="D-ser_dehydrat"/>
    <property type="match status" value="1"/>
</dbReference>
<dbReference type="SMART" id="SM01119">
    <property type="entry name" value="D-ser_dehydrat"/>
    <property type="match status" value="1"/>
</dbReference>
<dbReference type="GO" id="GO:0009636">
    <property type="term" value="P:response to toxic substance"/>
    <property type="evidence" value="ECO:0007669"/>
    <property type="project" value="UniProtKB-KW"/>
</dbReference>
<gene>
    <name evidence="15" type="ORF">FA10DRAFT_265218</name>
</gene>